<keyword evidence="1" id="KW-0472">Membrane</keyword>
<comment type="caution">
    <text evidence="2">The sequence shown here is derived from an EMBL/GenBank/DDBJ whole genome shotgun (WGS) entry which is preliminary data.</text>
</comment>
<evidence type="ECO:0000256" key="1">
    <source>
        <dbReference type="SAM" id="Phobius"/>
    </source>
</evidence>
<evidence type="ECO:0000313" key="3">
    <source>
        <dbReference type="Proteomes" id="UP000523079"/>
    </source>
</evidence>
<organism evidence="2 3">
    <name type="scientific">Microlunatus kandeliicorticis</name>
    <dbReference type="NCBI Taxonomy" id="1759536"/>
    <lineage>
        <taxon>Bacteria</taxon>
        <taxon>Bacillati</taxon>
        <taxon>Actinomycetota</taxon>
        <taxon>Actinomycetes</taxon>
        <taxon>Propionibacteriales</taxon>
        <taxon>Propionibacteriaceae</taxon>
        <taxon>Microlunatus</taxon>
    </lineage>
</organism>
<dbReference type="EMBL" id="JACGWT010000005">
    <property type="protein sequence ID" value="MBA8795405.1"/>
    <property type="molecule type" value="Genomic_DNA"/>
</dbReference>
<protein>
    <submittedName>
        <fullName evidence="2">Uncharacterized protein</fullName>
    </submittedName>
</protein>
<dbReference type="Proteomes" id="UP000523079">
    <property type="component" value="Unassembled WGS sequence"/>
</dbReference>
<gene>
    <name evidence="2" type="ORF">FHX74_003041</name>
</gene>
<proteinExistence type="predicted"/>
<accession>A0A7W3P6Y4</accession>
<dbReference type="RefSeq" id="WP_182561031.1">
    <property type="nucleotide sequence ID" value="NZ_JACGWT010000005.1"/>
</dbReference>
<keyword evidence="1" id="KW-0812">Transmembrane</keyword>
<evidence type="ECO:0000313" key="2">
    <source>
        <dbReference type="EMBL" id="MBA8795405.1"/>
    </source>
</evidence>
<reference evidence="2 3" key="1">
    <citation type="submission" date="2020-07" db="EMBL/GenBank/DDBJ databases">
        <title>Sequencing the genomes of 1000 actinobacteria strains.</title>
        <authorList>
            <person name="Klenk H.-P."/>
        </authorList>
    </citation>
    <scope>NUCLEOTIDE SEQUENCE [LARGE SCALE GENOMIC DNA]</scope>
    <source>
        <strain evidence="2 3">DSM 100723</strain>
    </source>
</reference>
<keyword evidence="1" id="KW-1133">Transmembrane helix</keyword>
<feature type="transmembrane region" description="Helical" evidence="1">
    <location>
        <begin position="12"/>
        <end position="29"/>
    </location>
</feature>
<name>A0A7W3P6Y4_9ACTN</name>
<sequence length="66" mass="7742">MWAFLSARLRTWVIFAIAVPLLTGVISLIRRRLEQKNGQTPAVKVLTKLENFGRRKQRQAQQQPRR</sequence>
<dbReference type="AlphaFoldDB" id="A0A7W3P6Y4"/>
<keyword evidence="3" id="KW-1185">Reference proteome</keyword>